<dbReference type="AlphaFoldDB" id="A0A2I0WFM9"/>
<evidence type="ECO:0000259" key="1">
    <source>
        <dbReference type="Pfam" id="PF13963"/>
    </source>
</evidence>
<keyword evidence="3" id="KW-1185">Reference proteome</keyword>
<reference evidence="2 3" key="2">
    <citation type="journal article" date="2017" name="Nature">
        <title>The Apostasia genome and the evolution of orchids.</title>
        <authorList>
            <person name="Zhang G.Q."/>
            <person name="Liu K.W."/>
            <person name="Li Z."/>
            <person name="Lohaus R."/>
            <person name="Hsiao Y.Y."/>
            <person name="Niu S.C."/>
            <person name="Wang J.Y."/>
            <person name="Lin Y.C."/>
            <person name="Xu Q."/>
            <person name="Chen L.J."/>
            <person name="Yoshida K."/>
            <person name="Fujiwara S."/>
            <person name="Wang Z.W."/>
            <person name="Zhang Y.Q."/>
            <person name="Mitsuda N."/>
            <person name="Wang M."/>
            <person name="Liu G.H."/>
            <person name="Pecoraro L."/>
            <person name="Huang H.X."/>
            <person name="Xiao X.J."/>
            <person name="Lin M."/>
            <person name="Wu X.Y."/>
            <person name="Wu W.L."/>
            <person name="Chen Y.Y."/>
            <person name="Chang S.B."/>
            <person name="Sakamoto S."/>
            <person name="Ohme-Takagi M."/>
            <person name="Yagi M."/>
            <person name="Zeng S.J."/>
            <person name="Shen C.Y."/>
            <person name="Yeh C.M."/>
            <person name="Luo Y.B."/>
            <person name="Tsai W.C."/>
            <person name="Van de Peer Y."/>
            <person name="Liu Z.J."/>
        </authorList>
    </citation>
    <scope>NUCLEOTIDE SEQUENCE [LARGE SCALE GENOMIC DNA]</scope>
    <source>
        <tissue evidence="2">The whole plant</tissue>
    </source>
</reference>
<dbReference type="InterPro" id="IPR029480">
    <property type="entry name" value="Transpos_assoc"/>
</dbReference>
<accession>A0A2I0WFM9</accession>
<sequence length="134" mass="15472">MDRSWMYCSRNNMVFKGVKNFLNFAFNNGSSSGMILCPCRDYGNGICRTRDDVEAHLLWRGFKPRYFHWTAHGETSFKNDIESNSLIADDVNDEMEGLLNDAFGFESNTTDEREEINKPNTDAVKFYKLISDSQ</sequence>
<dbReference type="Pfam" id="PF13963">
    <property type="entry name" value="Transpos_assoc"/>
    <property type="match status" value="1"/>
</dbReference>
<evidence type="ECO:0000313" key="2">
    <source>
        <dbReference type="EMBL" id="PKU74442.1"/>
    </source>
</evidence>
<dbReference type="EMBL" id="KZ502674">
    <property type="protein sequence ID" value="PKU74442.1"/>
    <property type="molecule type" value="Genomic_DNA"/>
</dbReference>
<feature type="domain" description="Transposase-associated" evidence="1">
    <location>
        <begin position="3"/>
        <end position="74"/>
    </location>
</feature>
<reference evidence="2 3" key="1">
    <citation type="journal article" date="2016" name="Sci. Rep.">
        <title>The Dendrobium catenatum Lindl. genome sequence provides insights into polysaccharide synthase, floral development and adaptive evolution.</title>
        <authorList>
            <person name="Zhang G.Q."/>
            <person name="Xu Q."/>
            <person name="Bian C."/>
            <person name="Tsai W.C."/>
            <person name="Yeh C.M."/>
            <person name="Liu K.W."/>
            <person name="Yoshida K."/>
            <person name="Zhang L.S."/>
            <person name="Chang S.B."/>
            <person name="Chen F."/>
            <person name="Shi Y."/>
            <person name="Su Y.Y."/>
            <person name="Zhang Y.Q."/>
            <person name="Chen L.J."/>
            <person name="Yin Y."/>
            <person name="Lin M."/>
            <person name="Huang H."/>
            <person name="Deng H."/>
            <person name="Wang Z.W."/>
            <person name="Zhu S.L."/>
            <person name="Zhao X."/>
            <person name="Deng C."/>
            <person name="Niu S.C."/>
            <person name="Huang J."/>
            <person name="Wang M."/>
            <person name="Liu G.H."/>
            <person name="Yang H.J."/>
            <person name="Xiao X.J."/>
            <person name="Hsiao Y.Y."/>
            <person name="Wu W.L."/>
            <person name="Chen Y.Y."/>
            <person name="Mitsuda N."/>
            <person name="Ohme-Takagi M."/>
            <person name="Luo Y.B."/>
            <person name="Van de Peer Y."/>
            <person name="Liu Z.J."/>
        </authorList>
    </citation>
    <scope>NUCLEOTIDE SEQUENCE [LARGE SCALE GENOMIC DNA]</scope>
    <source>
        <tissue evidence="2">The whole plant</tissue>
    </source>
</reference>
<evidence type="ECO:0000313" key="3">
    <source>
        <dbReference type="Proteomes" id="UP000233837"/>
    </source>
</evidence>
<proteinExistence type="predicted"/>
<gene>
    <name evidence="2" type="ORF">MA16_Dca003645</name>
</gene>
<protein>
    <recommendedName>
        <fullName evidence="1">Transposase-associated domain-containing protein</fullName>
    </recommendedName>
</protein>
<name>A0A2I0WFM9_9ASPA</name>
<dbReference type="Proteomes" id="UP000233837">
    <property type="component" value="Unassembled WGS sequence"/>
</dbReference>
<organism evidence="2 3">
    <name type="scientific">Dendrobium catenatum</name>
    <dbReference type="NCBI Taxonomy" id="906689"/>
    <lineage>
        <taxon>Eukaryota</taxon>
        <taxon>Viridiplantae</taxon>
        <taxon>Streptophyta</taxon>
        <taxon>Embryophyta</taxon>
        <taxon>Tracheophyta</taxon>
        <taxon>Spermatophyta</taxon>
        <taxon>Magnoliopsida</taxon>
        <taxon>Liliopsida</taxon>
        <taxon>Asparagales</taxon>
        <taxon>Orchidaceae</taxon>
        <taxon>Epidendroideae</taxon>
        <taxon>Malaxideae</taxon>
        <taxon>Dendrobiinae</taxon>
        <taxon>Dendrobium</taxon>
    </lineage>
</organism>